<dbReference type="EMBL" id="JBBKZV010000010">
    <property type="protein sequence ID" value="MEJ8823831.1"/>
    <property type="molecule type" value="Genomic_DNA"/>
</dbReference>
<dbReference type="PROSITE" id="PS51257">
    <property type="entry name" value="PROKAR_LIPOPROTEIN"/>
    <property type="match status" value="1"/>
</dbReference>
<sequence>MKALRWTALLTVALACSSGIWAQPSAAPAASADPCPADAQSLPLEALFGRWELRVDGQPGVAIVEMARHPEYAGVRGTVAREGGGLPSQLAGDIDDEGLLTIDQSDDGHAISATWSGSVQSASCGKVFEGTWRKASDESGAHFVLRKLSSASGITKPTNN</sequence>
<feature type="signal peptide" evidence="1">
    <location>
        <begin position="1"/>
        <end position="22"/>
    </location>
</feature>
<keyword evidence="3" id="KW-1185">Reference proteome</keyword>
<evidence type="ECO:0008006" key="4">
    <source>
        <dbReference type="Google" id="ProtNLM"/>
    </source>
</evidence>
<keyword evidence="1" id="KW-0732">Signal</keyword>
<feature type="chain" id="PRO_5046867314" description="DUF1579 domain-containing protein" evidence="1">
    <location>
        <begin position="23"/>
        <end position="160"/>
    </location>
</feature>
<name>A0ABU8W1A3_9BURK</name>
<proteinExistence type="predicted"/>
<organism evidence="2 3">
    <name type="scientific">Variovorax humicola</name>
    <dbReference type="NCBI Taxonomy" id="1769758"/>
    <lineage>
        <taxon>Bacteria</taxon>
        <taxon>Pseudomonadati</taxon>
        <taxon>Pseudomonadota</taxon>
        <taxon>Betaproteobacteria</taxon>
        <taxon>Burkholderiales</taxon>
        <taxon>Comamonadaceae</taxon>
        <taxon>Variovorax</taxon>
    </lineage>
</organism>
<dbReference type="Proteomes" id="UP001363010">
    <property type="component" value="Unassembled WGS sequence"/>
</dbReference>
<comment type="caution">
    <text evidence="2">The sequence shown here is derived from an EMBL/GenBank/DDBJ whole genome shotgun (WGS) entry which is preliminary data.</text>
</comment>
<evidence type="ECO:0000313" key="3">
    <source>
        <dbReference type="Proteomes" id="UP001363010"/>
    </source>
</evidence>
<accession>A0ABU8W1A3</accession>
<reference evidence="2 3" key="1">
    <citation type="submission" date="2024-03" db="EMBL/GenBank/DDBJ databases">
        <title>Novel species of the genus Variovorax.</title>
        <authorList>
            <person name="Liu Q."/>
            <person name="Xin Y.-H."/>
        </authorList>
    </citation>
    <scope>NUCLEOTIDE SEQUENCE [LARGE SCALE GENOMIC DNA]</scope>
    <source>
        <strain evidence="2 3">KACC 18501</strain>
    </source>
</reference>
<dbReference type="RefSeq" id="WP_340364869.1">
    <property type="nucleotide sequence ID" value="NZ_JBBKZV010000010.1"/>
</dbReference>
<evidence type="ECO:0000313" key="2">
    <source>
        <dbReference type="EMBL" id="MEJ8823831.1"/>
    </source>
</evidence>
<protein>
    <recommendedName>
        <fullName evidence="4">DUF1579 domain-containing protein</fullName>
    </recommendedName>
</protein>
<evidence type="ECO:0000256" key="1">
    <source>
        <dbReference type="SAM" id="SignalP"/>
    </source>
</evidence>
<gene>
    <name evidence="2" type="ORF">WKW80_17600</name>
</gene>